<protein>
    <submittedName>
        <fullName evidence="2">Uncharacterized protein</fullName>
    </submittedName>
</protein>
<dbReference type="RefSeq" id="XP_052904543.1">
    <property type="nucleotide sequence ID" value="XM_053048738.1"/>
</dbReference>
<dbReference type="GeneID" id="77676073"/>
<evidence type="ECO:0000313" key="3">
    <source>
        <dbReference type="Proteomes" id="UP000054524"/>
    </source>
</evidence>
<dbReference type="Proteomes" id="UP000054524">
    <property type="component" value="Unassembled WGS sequence"/>
</dbReference>
<feature type="compositionally biased region" description="Basic and acidic residues" evidence="1">
    <location>
        <begin position="189"/>
        <end position="208"/>
    </location>
</feature>
<accession>A0A086J1H0</accession>
<organism evidence="2 3">
    <name type="scientific">Nematocida ausubeli (strain ATCC PRA-371 / ERTm2)</name>
    <name type="common">Nematode killer fungus</name>
    <dbReference type="NCBI Taxonomy" id="1913371"/>
    <lineage>
        <taxon>Eukaryota</taxon>
        <taxon>Fungi</taxon>
        <taxon>Fungi incertae sedis</taxon>
        <taxon>Microsporidia</taxon>
        <taxon>Nematocida</taxon>
    </lineage>
</organism>
<name>A0A086J1H0_NEMA1</name>
<proteinExistence type="predicted"/>
<dbReference type="HOGENOM" id="CLU_102275_0_0_1"/>
<gene>
    <name evidence="2" type="ORF">NESG_01100</name>
</gene>
<feature type="region of interest" description="Disordered" evidence="1">
    <location>
        <begin position="185"/>
        <end position="229"/>
    </location>
</feature>
<dbReference type="OrthoDB" id="2189036at2759"/>
<dbReference type="AlphaFoldDB" id="A0A086J1H0"/>
<feature type="compositionally biased region" description="Basic and acidic residues" evidence="1">
    <location>
        <begin position="217"/>
        <end position="229"/>
    </location>
</feature>
<sequence>METIGRFFTLNWTIPIFSCHIRIIFTAKGKQEKWTAEYKKNDKQWAINNELITSSDTIEFGFENNQYFLGVAAPSCVYAFEINELQKILSAGMGTRFKQIYRSIKRQLGMSTGTAAHYKNLLKTTSCFVQQKGVDIYGRRITLWKTDPQQIENFRAIRAGVQNILVKFVNRKEHVKVFYTSKKSSVQLGREKKEKQKKKQKEEQSEQKSKKKRQKRTKIEKSRAKKELF</sequence>
<keyword evidence="3" id="KW-1185">Reference proteome</keyword>
<reference evidence="2 3" key="1">
    <citation type="journal article" date="2014" name="Genome Announc.">
        <title>Genome Sequence of the Microsporidian Species Nematocida sp1 Strain ERTm6 (ATCC PRA-372).</title>
        <authorList>
            <person name="Bakowski M.A."/>
            <person name="Priest M."/>
            <person name="Young S."/>
            <person name="Cuomo C.A."/>
            <person name="Troemel E.R."/>
        </authorList>
    </citation>
    <scope>NUCLEOTIDE SEQUENCE [LARGE SCALE GENOMIC DNA]</scope>
    <source>
        <strain evidence="2 3">ERTm6</strain>
    </source>
</reference>
<dbReference type="EMBL" id="AKIJ01000003">
    <property type="protein sequence ID" value="KFG25988.1"/>
    <property type="molecule type" value="Genomic_DNA"/>
</dbReference>
<comment type="caution">
    <text evidence="2">The sequence shown here is derived from an EMBL/GenBank/DDBJ whole genome shotgun (WGS) entry which is preliminary data.</text>
</comment>
<evidence type="ECO:0000256" key="1">
    <source>
        <dbReference type="SAM" id="MobiDB-lite"/>
    </source>
</evidence>
<evidence type="ECO:0000313" key="2">
    <source>
        <dbReference type="EMBL" id="KFG25988.1"/>
    </source>
</evidence>